<keyword evidence="12" id="KW-1185">Reference proteome</keyword>
<evidence type="ECO:0000256" key="3">
    <source>
        <dbReference type="ARBA" id="ARBA00022737"/>
    </source>
</evidence>
<evidence type="ECO:0000313" key="11">
    <source>
        <dbReference type="EMBL" id="OQR70102.1"/>
    </source>
</evidence>
<dbReference type="InterPro" id="IPR051277">
    <property type="entry name" value="SEZ6_CSMD_C4BPB_Regulators"/>
</dbReference>
<keyword evidence="6" id="KW-0768">Sushi</keyword>
<keyword evidence="3" id="KW-0677">Repeat</keyword>
<keyword evidence="5" id="KW-1015">Disulfide bond</keyword>
<dbReference type="CDD" id="cd00037">
    <property type="entry name" value="CLECT"/>
    <property type="match status" value="1"/>
</dbReference>
<evidence type="ECO:0000259" key="9">
    <source>
        <dbReference type="PROSITE" id="PS50041"/>
    </source>
</evidence>
<dbReference type="InterPro" id="IPR000436">
    <property type="entry name" value="Sushi_SCR_CCP_dom"/>
</dbReference>
<keyword evidence="7" id="KW-1133">Transmembrane helix</keyword>
<organism evidence="11 12">
    <name type="scientific">Tropilaelaps mercedesae</name>
    <dbReference type="NCBI Taxonomy" id="418985"/>
    <lineage>
        <taxon>Eukaryota</taxon>
        <taxon>Metazoa</taxon>
        <taxon>Ecdysozoa</taxon>
        <taxon>Arthropoda</taxon>
        <taxon>Chelicerata</taxon>
        <taxon>Arachnida</taxon>
        <taxon>Acari</taxon>
        <taxon>Parasitiformes</taxon>
        <taxon>Mesostigmata</taxon>
        <taxon>Gamasina</taxon>
        <taxon>Dermanyssoidea</taxon>
        <taxon>Laelapidae</taxon>
        <taxon>Tropilaelaps</taxon>
    </lineage>
</organism>
<evidence type="ECO:0000313" key="12">
    <source>
        <dbReference type="Proteomes" id="UP000192247"/>
    </source>
</evidence>
<gene>
    <name evidence="11" type="ORF">BIW11_11853</name>
</gene>
<dbReference type="SMART" id="SM00032">
    <property type="entry name" value="CCP"/>
    <property type="match status" value="3"/>
</dbReference>
<reference evidence="11 12" key="1">
    <citation type="journal article" date="2017" name="Gigascience">
        <title>Draft genome of the honey bee ectoparasitic mite, Tropilaelaps mercedesae, is shaped by the parasitic life history.</title>
        <authorList>
            <person name="Dong X."/>
            <person name="Armstrong S.D."/>
            <person name="Xia D."/>
            <person name="Makepeace B.L."/>
            <person name="Darby A.C."/>
            <person name="Kadowaki T."/>
        </authorList>
    </citation>
    <scope>NUCLEOTIDE SEQUENCE [LARGE SCALE GENOMIC DNA]</scope>
    <source>
        <strain evidence="11">Wuxi-XJTLU</strain>
    </source>
</reference>
<feature type="domain" description="C-type lectin" evidence="9">
    <location>
        <begin position="246"/>
        <end position="363"/>
    </location>
</feature>
<comment type="caution">
    <text evidence="11">The sequence shown here is derived from an EMBL/GenBank/DDBJ whole genome shotgun (WGS) entry which is preliminary data.</text>
</comment>
<dbReference type="PROSITE" id="PS50041">
    <property type="entry name" value="C_TYPE_LECTIN_2"/>
    <property type="match status" value="1"/>
</dbReference>
<feature type="signal peptide" evidence="8">
    <location>
        <begin position="1"/>
        <end position="24"/>
    </location>
</feature>
<feature type="transmembrane region" description="Helical" evidence="7">
    <location>
        <begin position="518"/>
        <end position="542"/>
    </location>
</feature>
<dbReference type="InterPro" id="IPR006585">
    <property type="entry name" value="FTP1"/>
</dbReference>
<dbReference type="SUPFAM" id="SSF56436">
    <property type="entry name" value="C-type lectin-like"/>
    <property type="match status" value="1"/>
</dbReference>
<keyword evidence="7" id="KW-0472">Membrane</keyword>
<feature type="domain" description="Sushi" evidence="10">
    <location>
        <begin position="426"/>
        <end position="480"/>
    </location>
</feature>
<sequence>MSIGRKRICAYMAALFVGAVAVDATEEHRKPCSFPGSSWHSVLLTDAEDFPHNTTVRYACDPGYTLVGIETRTCRDGQWNSAPPECLREMASRKPAILTPEVMRHSKAEFAVDDQWDTCASSQIDEDRPLWAVDIIEPSTIKYVNAVFGEHAMNITIEVRVGSHYPTTAVGFNTICKRQTLDIVQGANFFFRCPKGTFGRHVSIQIISRSHHLSLCDVRVFTSASLAAQDACTDVNDRPDVLTGSFKTRCIEVVRNPVRSINTARATCRTLGGRLLERVDRNFQEYINWYIDTYVKQNADVSLWLAAERSRNTSFQWRWSTGGPVSDVEVSDEASDAANDCLIIEGAAWRAGSCLGQHHVVCIRDTSTCGTLPTPEKATNWLNLDRVPVNQTSMVQCEEHFYLDGDEIRCFANGSISQLRPICLPFTCDLSLLNGNASRVGMSNRAVFSCKENYVLGSSDGDELRCIDGVWSSMKPVCLEDSKTTRFIIGALDEVHEVKESLREMSILSPIPAHLMDWFILAIALVAGIMVVLSIALCAYFVHRRRQATAAKRTQRQDWSLMSFVVPMKDLPVATLAPIYRSPNVTMRAAKRLSIPLFYR</sequence>
<dbReference type="EMBL" id="MNPL01018550">
    <property type="protein sequence ID" value="OQR70102.1"/>
    <property type="molecule type" value="Genomic_DNA"/>
</dbReference>
<dbReference type="GO" id="GO:0046872">
    <property type="term" value="F:metal ion binding"/>
    <property type="evidence" value="ECO:0007669"/>
    <property type="project" value="UniProtKB-KW"/>
</dbReference>
<dbReference type="PROSITE" id="PS50923">
    <property type="entry name" value="SUSHI"/>
    <property type="match status" value="2"/>
</dbReference>
<accession>A0A1V9X9V2</accession>
<dbReference type="OrthoDB" id="6107927at2759"/>
<evidence type="ECO:0000256" key="6">
    <source>
        <dbReference type="PROSITE-ProRule" id="PRU00302"/>
    </source>
</evidence>
<evidence type="ECO:0000256" key="4">
    <source>
        <dbReference type="ARBA" id="ARBA00022837"/>
    </source>
</evidence>
<keyword evidence="7" id="KW-0812">Transmembrane</keyword>
<name>A0A1V9X9V2_9ACAR</name>
<evidence type="ECO:0000256" key="8">
    <source>
        <dbReference type="SAM" id="SignalP"/>
    </source>
</evidence>
<dbReference type="InterPro" id="IPR016187">
    <property type="entry name" value="CTDL_fold"/>
</dbReference>
<dbReference type="Proteomes" id="UP000192247">
    <property type="component" value="Unassembled WGS sequence"/>
</dbReference>
<dbReference type="Gene3D" id="2.10.70.10">
    <property type="entry name" value="Complement Module, domain 1"/>
    <property type="match status" value="1"/>
</dbReference>
<evidence type="ECO:0000256" key="1">
    <source>
        <dbReference type="ARBA" id="ARBA00022723"/>
    </source>
</evidence>
<evidence type="ECO:0000259" key="10">
    <source>
        <dbReference type="PROSITE" id="PS50923"/>
    </source>
</evidence>
<dbReference type="Pfam" id="PF00059">
    <property type="entry name" value="Lectin_C"/>
    <property type="match status" value="1"/>
</dbReference>
<evidence type="ECO:0008006" key="13">
    <source>
        <dbReference type="Google" id="ProtNLM"/>
    </source>
</evidence>
<dbReference type="InterPro" id="IPR016186">
    <property type="entry name" value="C-type_lectin-like/link_sf"/>
</dbReference>
<protein>
    <recommendedName>
        <fullName evidence="13">Sushi</fullName>
    </recommendedName>
</protein>
<dbReference type="SUPFAM" id="SSF49785">
    <property type="entry name" value="Galactose-binding domain-like"/>
    <property type="match status" value="1"/>
</dbReference>
<proteinExistence type="predicted"/>
<dbReference type="AlphaFoldDB" id="A0A1V9X9V2"/>
<dbReference type="Gene3D" id="3.10.100.10">
    <property type="entry name" value="Mannose-Binding Protein A, subunit A"/>
    <property type="match status" value="1"/>
</dbReference>
<dbReference type="PANTHER" id="PTHR45656">
    <property type="entry name" value="PROTEIN CBR-CLEC-78"/>
    <property type="match status" value="1"/>
</dbReference>
<dbReference type="STRING" id="418985.A0A1V9X9V2"/>
<evidence type="ECO:0000256" key="7">
    <source>
        <dbReference type="SAM" id="Phobius"/>
    </source>
</evidence>
<feature type="domain" description="Sushi" evidence="10">
    <location>
        <begin position="30"/>
        <end position="88"/>
    </location>
</feature>
<dbReference type="SUPFAM" id="SSF57535">
    <property type="entry name" value="Complement control module/SCR domain"/>
    <property type="match status" value="3"/>
</dbReference>
<dbReference type="InterPro" id="IPR035976">
    <property type="entry name" value="Sushi/SCR/CCP_sf"/>
</dbReference>
<dbReference type="InterPro" id="IPR001304">
    <property type="entry name" value="C-type_lectin-like"/>
</dbReference>
<feature type="chain" id="PRO_5012912806" description="Sushi" evidence="8">
    <location>
        <begin position="25"/>
        <end position="600"/>
    </location>
</feature>
<comment type="caution">
    <text evidence="6">Lacks conserved residue(s) required for the propagation of feature annotation.</text>
</comment>
<keyword evidence="4" id="KW-0106">Calcium</keyword>
<keyword evidence="1" id="KW-0479">Metal-binding</keyword>
<dbReference type="Pfam" id="PF00084">
    <property type="entry name" value="Sushi"/>
    <property type="match status" value="2"/>
</dbReference>
<dbReference type="Gene3D" id="2.60.120.260">
    <property type="entry name" value="Galactose-binding domain-like"/>
    <property type="match status" value="1"/>
</dbReference>
<dbReference type="PANTHER" id="PTHR45656:SF4">
    <property type="entry name" value="PROTEIN CBR-CLEC-78"/>
    <property type="match status" value="1"/>
</dbReference>
<dbReference type="CDD" id="cd00033">
    <property type="entry name" value="CCP"/>
    <property type="match status" value="3"/>
</dbReference>
<keyword evidence="2 8" id="KW-0732">Signal</keyword>
<evidence type="ECO:0000256" key="2">
    <source>
        <dbReference type="ARBA" id="ARBA00022729"/>
    </source>
</evidence>
<dbReference type="InterPro" id="IPR008979">
    <property type="entry name" value="Galactose-bd-like_sf"/>
</dbReference>
<dbReference type="InParanoid" id="A0A1V9X9V2"/>
<dbReference type="SMART" id="SM00607">
    <property type="entry name" value="FTP"/>
    <property type="match status" value="1"/>
</dbReference>
<evidence type="ECO:0000256" key="5">
    <source>
        <dbReference type="ARBA" id="ARBA00023157"/>
    </source>
</evidence>